<dbReference type="EMBL" id="JAUTIX010000006">
    <property type="protein sequence ID" value="MDP0399510.1"/>
    <property type="molecule type" value="Genomic_DNA"/>
</dbReference>
<reference evidence="1" key="1">
    <citation type="submission" date="2023-08" db="EMBL/GenBank/DDBJ databases">
        <title>The draft genome of Tsukamurella strandjordii strain 050030.</title>
        <authorList>
            <person name="Zhao F."/>
            <person name="Feng Y."/>
            <person name="Zong Z."/>
        </authorList>
    </citation>
    <scope>NUCLEOTIDE SEQUENCE</scope>
    <source>
        <strain evidence="1">050030</strain>
    </source>
</reference>
<evidence type="ECO:0000313" key="1">
    <source>
        <dbReference type="EMBL" id="MDP0399510.1"/>
    </source>
</evidence>
<evidence type="ECO:0000313" key="2">
    <source>
        <dbReference type="Proteomes" id="UP001178281"/>
    </source>
</evidence>
<organism evidence="1 2">
    <name type="scientific">Tsukamurella strandjordii</name>
    <dbReference type="NCBI Taxonomy" id="147577"/>
    <lineage>
        <taxon>Bacteria</taxon>
        <taxon>Bacillati</taxon>
        <taxon>Actinomycetota</taxon>
        <taxon>Actinomycetes</taxon>
        <taxon>Mycobacteriales</taxon>
        <taxon>Tsukamurellaceae</taxon>
        <taxon>Tsukamurella</taxon>
    </lineage>
</organism>
<comment type="caution">
    <text evidence="1">The sequence shown here is derived from an EMBL/GenBank/DDBJ whole genome shotgun (WGS) entry which is preliminary data.</text>
</comment>
<gene>
    <name evidence="1" type="ORF">Q7X28_16410</name>
</gene>
<proteinExistence type="predicted"/>
<accession>A0AA90NIX5</accession>
<dbReference type="AlphaFoldDB" id="A0AA90NIX5"/>
<name>A0AA90NIX5_9ACTN</name>
<keyword evidence="2" id="KW-1185">Reference proteome</keyword>
<dbReference type="Proteomes" id="UP001178281">
    <property type="component" value="Unassembled WGS sequence"/>
</dbReference>
<dbReference type="SUPFAM" id="SSF55961">
    <property type="entry name" value="Bet v1-like"/>
    <property type="match status" value="1"/>
</dbReference>
<protein>
    <recommendedName>
        <fullName evidence="3">Polyketide cyclase / dehydrase and lipid transport</fullName>
    </recommendedName>
</protein>
<dbReference type="RefSeq" id="WP_220655825.1">
    <property type="nucleotide sequence ID" value="NZ_BAAAII010000016.1"/>
</dbReference>
<sequence length="136" mass="14599">MCEACVVSTIQVADVAFIAAHPSAVAAAMAGSQRWRGWFPDLRLTLTEDRGALGLRWQVAGPVVGTSEIWIEPHLDGSLVHYFLHAEPAAPMTPEQIVAEVAARRVRGHEVMFDLKFTAEDGRVLGGPAVPEVSGV</sequence>
<evidence type="ECO:0008006" key="3">
    <source>
        <dbReference type="Google" id="ProtNLM"/>
    </source>
</evidence>